<comment type="caution">
    <text evidence="1">The sequence shown here is derived from an EMBL/GenBank/DDBJ whole genome shotgun (WGS) entry which is preliminary data.</text>
</comment>
<evidence type="ECO:0000313" key="2">
    <source>
        <dbReference type="Proteomes" id="UP000222564"/>
    </source>
</evidence>
<proteinExistence type="predicted"/>
<evidence type="ECO:0000313" key="1">
    <source>
        <dbReference type="EMBL" id="PHJ37638.1"/>
    </source>
</evidence>
<organism evidence="1 2">
    <name type="scientific">Desulforamulus profundi</name>
    <dbReference type="NCBI Taxonomy" id="1383067"/>
    <lineage>
        <taxon>Bacteria</taxon>
        <taxon>Bacillati</taxon>
        <taxon>Bacillota</taxon>
        <taxon>Clostridia</taxon>
        <taxon>Eubacteriales</taxon>
        <taxon>Peptococcaceae</taxon>
        <taxon>Desulforamulus</taxon>
    </lineage>
</organism>
<dbReference type="Proteomes" id="UP000222564">
    <property type="component" value="Unassembled WGS sequence"/>
</dbReference>
<reference evidence="1 2" key="1">
    <citation type="submission" date="2013-09" db="EMBL/GenBank/DDBJ databases">
        <title>Biodegradation of hydrocarbons in the deep terrestrial subsurface : characterization of a microbial consortium composed of two Desulfotomaculum species originating from a deep geological formation.</title>
        <authorList>
            <person name="Aullo T."/>
            <person name="Berlendis S."/>
            <person name="Lascourreges J.-F."/>
            <person name="Dessort D."/>
            <person name="Saint-Laurent S."/>
            <person name="Schraauwers B."/>
            <person name="Mas J."/>
            <person name="Magot M."/>
            <person name="Ranchou-Peyruse A."/>
        </authorList>
    </citation>
    <scope>NUCLEOTIDE SEQUENCE [LARGE SCALE GENOMIC DNA]</scope>
    <source>
        <strain evidence="1 2">Bs107</strain>
    </source>
</reference>
<dbReference type="AlphaFoldDB" id="A0A2C6MC69"/>
<accession>A0A2C6MC69</accession>
<protein>
    <recommendedName>
        <fullName evidence="3">Asparagine synthetase domain-containing protein</fullName>
    </recommendedName>
</protein>
<name>A0A2C6MC69_9FIRM</name>
<evidence type="ECO:0008006" key="3">
    <source>
        <dbReference type="Google" id="ProtNLM"/>
    </source>
</evidence>
<dbReference type="EMBL" id="AWQQ01000088">
    <property type="protein sequence ID" value="PHJ37638.1"/>
    <property type="molecule type" value="Genomic_DNA"/>
</dbReference>
<gene>
    <name evidence="1" type="ORF">P378_15380</name>
</gene>
<sequence>MERRKSPYPKTHNPTYLSAVRKLLLNILNEPSSPLLQLINVEAVRSMAEFEDDNFSRPWFGQLMTGPQLFAYLYQVNAWLREYNVVIK</sequence>
<keyword evidence="2" id="KW-1185">Reference proteome</keyword>